<protein>
    <submittedName>
        <fullName evidence="3">UDP-glucose 4-epimerase</fullName>
        <ecNumber evidence="3">5.1.3.2</ecNumber>
    </submittedName>
</protein>
<dbReference type="InterPro" id="IPR001509">
    <property type="entry name" value="Epimerase_deHydtase"/>
</dbReference>
<dbReference type="AlphaFoldDB" id="A0A6J4NFA2"/>
<organism evidence="3">
    <name type="scientific">uncultured Phycisphaerae bacterium</name>
    <dbReference type="NCBI Taxonomy" id="904963"/>
    <lineage>
        <taxon>Bacteria</taxon>
        <taxon>Pseudomonadati</taxon>
        <taxon>Planctomycetota</taxon>
        <taxon>Phycisphaerae</taxon>
        <taxon>environmental samples</taxon>
    </lineage>
</organism>
<evidence type="ECO:0000259" key="2">
    <source>
        <dbReference type="Pfam" id="PF01370"/>
    </source>
</evidence>
<dbReference type="GO" id="GO:0003978">
    <property type="term" value="F:UDP-glucose 4-epimerase activity"/>
    <property type="evidence" value="ECO:0007669"/>
    <property type="project" value="UniProtKB-EC"/>
</dbReference>
<comment type="similarity">
    <text evidence="1">Belongs to the NAD(P)-dependent epimerase/dehydratase family.</text>
</comment>
<dbReference type="EC" id="5.1.3.2" evidence="3"/>
<dbReference type="Pfam" id="PF01370">
    <property type="entry name" value="Epimerase"/>
    <property type="match status" value="1"/>
</dbReference>
<reference evidence="3" key="1">
    <citation type="submission" date="2020-02" db="EMBL/GenBank/DDBJ databases">
        <authorList>
            <person name="Meier V. D."/>
        </authorList>
    </citation>
    <scope>NUCLEOTIDE SEQUENCE</scope>
    <source>
        <strain evidence="3">AVDCRST_MAG64</strain>
    </source>
</reference>
<dbReference type="Gene3D" id="3.40.50.720">
    <property type="entry name" value="NAD(P)-binding Rossmann-like Domain"/>
    <property type="match status" value="1"/>
</dbReference>
<evidence type="ECO:0000256" key="1">
    <source>
        <dbReference type="ARBA" id="ARBA00007637"/>
    </source>
</evidence>
<dbReference type="InterPro" id="IPR036291">
    <property type="entry name" value="NAD(P)-bd_dom_sf"/>
</dbReference>
<dbReference type="SUPFAM" id="SSF51735">
    <property type="entry name" value="NAD(P)-binding Rossmann-fold domains"/>
    <property type="match status" value="1"/>
</dbReference>
<proteinExistence type="inferred from homology"/>
<feature type="domain" description="NAD-dependent epimerase/dehydratase" evidence="2">
    <location>
        <begin position="34"/>
        <end position="197"/>
    </location>
</feature>
<name>A0A6J4NFA2_9BACT</name>
<gene>
    <name evidence="3" type="ORF">AVDCRST_MAG64-810</name>
</gene>
<evidence type="ECO:0000313" key="3">
    <source>
        <dbReference type="EMBL" id="CAA9383633.1"/>
    </source>
</evidence>
<dbReference type="EMBL" id="CADCUQ010000196">
    <property type="protein sequence ID" value="CAA9383633.1"/>
    <property type="molecule type" value="Genomic_DNA"/>
</dbReference>
<accession>A0A6J4NFA2</accession>
<keyword evidence="3" id="KW-0413">Isomerase</keyword>
<dbReference type="PANTHER" id="PTHR43000">
    <property type="entry name" value="DTDP-D-GLUCOSE 4,6-DEHYDRATASE-RELATED"/>
    <property type="match status" value="1"/>
</dbReference>
<sequence>MPHSFTLNPNAFATPTGSPGTAAATAAAGGKRTVLVTGAAGTIGSSFAEHGAARYDLRLMVRPTSKPEKTDRLAKFGQLVRAELADPAALKAAFAGVDTVVHLAADPDPNATWASLLPDNIVGTYNTMVAAKAAGVRRVVYASSIHAVGGYGPAVQVKTSEPPNPGDLYGVTKCFGEALGRYMAEQEGLSVIAIRIGAFQPPEAVAKPRALGFVDCWISPRDMNQLFDRCIAADHLRWAVFHGLSGNAFNHLDLSDAKALLGYEPQDDAAATLPELAPMNLKQGLMTHSMEDAWAKSGVREDV</sequence>